<dbReference type="AlphaFoldDB" id="R7S2B3"/>
<evidence type="ECO:0000313" key="1">
    <source>
        <dbReference type="EMBL" id="EIN04540.1"/>
    </source>
</evidence>
<organism evidence="1 2">
    <name type="scientific">Punctularia strigosozonata (strain HHB-11173)</name>
    <name type="common">White-rot fungus</name>
    <dbReference type="NCBI Taxonomy" id="741275"/>
    <lineage>
        <taxon>Eukaryota</taxon>
        <taxon>Fungi</taxon>
        <taxon>Dikarya</taxon>
        <taxon>Basidiomycota</taxon>
        <taxon>Agaricomycotina</taxon>
        <taxon>Agaricomycetes</taxon>
        <taxon>Corticiales</taxon>
        <taxon>Punctulariaceae</taxon>
        <taxon>Punctularia</taxon>
    </lineage>
</organism>
<keyword evidence="2" id="KW-1185">Reference proteome</keyword>
<dbReference type="GeneID" id="18880109"/>
<gene>
    <name evidence="1" type="ORF">PUNSTDRAFT_138582</name>
</gene>
<name>R7S2B3_PUNST</name>
<accession>R7S2B3</accession>
<evidence type="ECO:0000313" key="2">
    <source>
        <dbReference type="Proteomes" id="UP000054196"/>
    </source>
</evidence>
<sequence>MSYTRCPFLVDSQHPQGSADPGLVKNYARWLLMPHTVHGIQNSEARTVQHSVEVGSGVNEDVAAAGGLPVSSSMPKRWNAVQIRSFVDQYRSDGEISASRPRRHRKLKQRRVGIQRTHRTASYVARRIRRARRYRRCKVVVDNELRVIRGDVTVFGPFVVEGELEVNGDVDFNRDLLVHGDVAINRGQGWMTTDVDCEEEAEGPEDVPARARARSLQMLERYGWDHAFQTELSAGPSRCGTSEPTVCGDTIFLKGLTVRNTGKLVIHGKVVVRGKAVVTGDVDFNGQLFMLGDTETVDLQGQGYIDPGKARTTGAIL</sequence>
<dbReference type="Proteomes" id="UP000054196">
    <property type="component" value="Unassembled WGS sequence"/>
</dbReference>
<dbReference type="EMBL" id="JH687554">
    <property type="protein sequence ID" value="EIN04540.1"/>
    <property type="molecule type" value="Genomic_DNA"/>
</dbReference>
<protein>
    <submittedName>
        <fullName evidence="1">Uncharacterized protein</fullName>
    </submittedName>
</protein>
<proteinExistence type="predicted"/>
<reference evidence="2" key="1">
    <citation type="journal article" date="2012" name="Science">
        <title>The Paleozoic origin of enzymatic lignin decomposition reconstructed from 31 fungal genomes.</title>
        <authorList>
            <person name="Floudas D."/>
            <person name="Binder M."/>
            <person name="Riley R."/>
            <person name="Barry K."/>
            <person name="Blanchette R.A."/>
            <person name="Henrissat B."/>
            <person name="Martinez A.T."/>
            <person name="Otillar R."/>
            <person name="Spatafora J.W."/>
            <person name="Yadav J.S."/>
            <person name="Aerts A."/>
            <person name="Benoit I."/>
            <person name="Boyd A."/>
            <person name="Carlson A."/>
            <person name="Copeland A."/>
            <person name="Coutinho P.M."/>
            <person name="de Vries R.P."/>
            <person name="Ferreira P."/>
            <person name="Findley K."/>
            <person name="Foster B."/>
            <person name="Gaskell J."/>
            <person name="Glotzer D."/>
            <person name="Gorecki P."/>
            <person name="Heitman J."/>
            <person name="Hesse C."/>
            <person name="Hori C."/>
            <person name="Igarashi K."/>
            <person name="Jurgens J.A."/>
            <person name="Kallen N."/>
            <person name="Kersten P."/>
            <person name="Kohler A."/>
            <person name="Kuees U."/>
            <person name="Kumar T.K.A."/>
            <person name="Kuo A."/>
            <person name="LaButti K."/>
            <person name="Larrondo L.F."/>
            <person name="Lindquist E."/>
            <person name="Ling A."/>
            <person name="Lombard V."/>
            <person name="Lucas S."/>
            <person name="Lundell T."/>
            <person name="Martin R."/>
            <person name="McLaughlin D.J."/>
            <person name="Morgenstern I."/>
            <person name="Morin E."/>
            <person name="Murat C."/>
            <person name="Nagy L.G."/>
            <person name="Nolan M."/>
            <person name="Ohm R.A."/>
            <person name="Patyshakuliyeva A."/>
            <person name="Rokas A."/>
            <person name="Ruiz-Duenas F.J."/>
            <person name="Sabat G."/>
            <person name="Salamov A."/>
            <person name="Samejima M."/>
            <person name="Schmutz J."/>
            <person name="Slot J.C."/>
            <person name="St John F."/>
            <person name="Stenlid J."/>
            <person name="Sun H."/>
            <person name="Sun S."/>
            <person name="Syed K."/>
            <person name="Tsang A."/>
            <person name="Wiebenga A."/>
            <person name="Young D."/>
            <person name="Pisabarro A."/>
            <person name="Eastwood D.C."/>
            <person name="Martin F."/>
            <person name="Cullen D."/>
            <person name="Grigoriev I.V."/>
            <person name="Hibbett D.S."/>
        </authorList>
    </citation>
    <scope>NUCLEOTIDE SEQUENCE [LARGE SCALE GENOMIC DNA]</scope>
    <source>
        <strain evidence="2">HHB-11173 SS5</strain>
    </source>
</reference>
<dbReference type="RefSeq" id="XP_007388335.1">
    <property type="nucleotide sequence ID" value="XM_007388273.1"/>
</dbReference>
<dbReference type="HOGENOM" id="CLU_877556_0_0_1"/>
<dbReference type="KEGG" id="psq:PUNSTDRAFT_138582"/>